<dbReference type="AlphaFoldDB" id="B6FWD7"/>
<protein>
    <recommendedName>
        <fullName evidence="3">BIG2 domain-containing protein</fullName>
    </recommendedName>
</protein>
<accession>B6FWD7</accession>
<reference evidence="1 2" key="2">
    <citation type="submission" date="2008-10" db="EMBL/GenBank/DDBJ databases">
        <title>Draft genome sequence of Clostridium hiranonis (DSM 13275).</title>
        <authorList>
            <person name="Sudarsanam P."/>
            <person name="Ley R."/>
            <person name="Guruge J."/>
            <person name="Turnbaugh P.J."/>
            <person name="Mahowald M."/>
            <person name="Liep D."/>
            <person name="Gordon J."/>
        </authorList>
    </citation>
    <scope>NUCLEOTIDE SEQUENCE [LARGE SCALE GENOMIC DNA]</scope>
    <source>
        <strain evidence="1 2">DSM 13275</strain>
    </source>
</reference>
<evidence type="ECO:0000313" key="2">
    <source>
        <dbReference type="Proteomes" id="UP000003178"/>
    </source>
</evidence>
<dbReference type="OrthoDB" id="1757967at2"/>
<evidence type="ECO:0000313" key="1">
    <source>
        <dbReference type="EMBL" id="EEA86176.1"/>
    </source>
</evidence>
<dbReference type="EMBL" id="ABWP01000008">
    <property type="protein sequence ID" value="EEA86176.1"/>
    <property type="molecule type" value="Genomic_DNA"/>
</dbReference>
<name>B6FWD7_PEPHT</name>
<dbReference type="Gene3D" id="2.60.40.1080">
    <property type="match status" value="1"/>
</dbReference>
<keyword evidence="2" id="KW-1185">Reference proteome</keyword>
<comment type="caution">
    <text evidence="1">The sequence shown here is derived from an EMBL/GenBank/DDBJ whole genome shotgun (WGS) entry which is preliminary data.</text>
</comment>
<organism evidence="1 2">
    <name type="scientific">Peptacetobacter hiranonis (strain DSM 13275 / JCM 10541 / KCTC 15199 / TO-931)</name>
    <name type="common">Clostridium hiranonis</name>
    <dbReference type="NCBI Taxonomy" id="500633"/>
    <lineage>
        <taxon>Bacteria</taxon>
        <taxon>Bacillati</taxon>
        <taxon>Bacillota</taxon>
        <taxon>Clostridia</taxon>
        <taxon>Peptostreptococcales</taxon>
        <taxon>Peptostreptococcaceae</taxon>
        <taxon>Peptacetobacter</taxon>
    </lineage>
</organism>
<sequence length="410" mass="45342">MKDFNKNKKIILLIIIIPLLLVGQYFMFSKGIISPLVKGVEIKIIGGNYIKDLDKYIVKQGDEVEISAGNYVKIPGYAKDPELWFNVLDDTCIAEIKGNKMKALKEGYTSVAVMKGSRLIKKAMIKIVNPDVESLDLDLSDSLKYVGDKATITSSVAISNYKKFEDTYKTKYLSSDESVIKIDGDNAMAVGVGSATISGECGGKTVEIPLEIQAKVAKLDVPSEFVLEEGQSATIKAKVTTSPKGLKAPKVEYSYSSKKKKDERAAYISDAGKISAIREGTEKILVSCGEKKATIKITVKKRSIKNSSIKNINYSYNVEDEKVKIGISWDSLDGIKNYDIYFKNYDDEGYEVLKSIPQTEEKEGKINTNIEVESSDGENDEKGLEIYIVGVGEKESTKPSEKITIKYNKN</sequence>
<dbReference type="eggNOG" id="ENOG5033TDU">
    <property type="taxonomic scope" value="Bacteria"/>
</dbReference>
<reference evidence="1 2" key="1">
    <citation type="submission" date="2008-09" db="EMBL/GenBank/DDBJ databases">
        <authorList>
            <person name="Fulton L."/>
            <person name="Clifton S."/>
            <person name="Fulton B."/>
            <person name="Xu J."/>
            <person name="Minx P."/>
            <person name="Pepin K.H."/>
            <person name="Johnson M."/>
            <person name="Thiruvilangam P."/>
            <person name="Bhonagiri V."/>
            <person name="Nash W.E."/>
            <person name="Mardis E.R."/>
            <person name="Wilson R.K."/>
        </authorList>
    </citation>
    <scope>NUCLEOTIDE SEQUENCE [LARGE SCALE GENOMIC DNA]</scope>
    <source>
        <strain evidence="1 2">DSM 13275</strain>
    </source>
</reference>
<dbReference type="Proteomes" id="UP000003178">
    <property type="component" value="Unassembled WGS sequence"/>
</dbReference>
<dbReference type="HOGENOM" id="CLU_040919_0_0_9"/>
<dbReference type="RefSeq" id="WP_006439105.1">
    <property type="nucleotide sequence ID" value="NZ_DS995355.1"/>
</dbReference>
<gene>
    <name evidence="1" type="ORF">CLOHIR_00186</name>
</gene>
<evidence type="ECO:0008006" key="3">
    <source>
        <dbReference type="Google" id="ProtNLM"/>
    </source>
</evidence>
<proteinExistence type="predicted"/>